<dbReference type="RefSeq" id="WP_149073995.1">
    <property type="nucleotide sequence ID" value="NZ_CP043329.1"/>
</dbReference>
<protein>
    <submittedName>
        <fullName evidence="1">Uncharacterized protein</fullName>
    </submittedName>
</protein>
<accession>A0A5C0VH10</accession>
<evidence type="ECO:0000313" key="1">
    <source>
        <dbReference type="EMBL" id="QEK50911.1"/>
    </source>
</evidence>
<dbReference type="Proteomes" id="UP000323653">
    <property type="component" value="Chromosome"/>
</dbReference>
<keyword evidence="2" id="KW-1185">Reference proteome</keyword>
<organism evidence="1 2">
    <name type="scientific">Pedobacter aquae</name>
    <dbReference type="NCBI Taxonomy" id="2605747"/>
    <lineage>
        <taxon>Bacteria</taxon>
        <taxon>Pseudomonadati</taxon>
        <taxon>Bacteroidota</taxon>
        <taxon>Sphingobacteriia</taxon>
        <taxon>Sphingobacteriales</taxon>
        <taxon>Sphingobacteriaceae</taxon>
        <taxon>Pedobacter</taxon>
    </lineage>
</organism>
<evidence type="ECO:0000313" key="2">
    <source>
        <dbReference type="Proteomes" id="UP000323653"/>
    </source>
</evidence>
<dbReference type="KEGG" id="pej:FYC62_03920"/>
<dbReference type="AlphaFoldDB" id="A0A5C0VH10"/>
<name>A0A5C0VH10_9SPHI</name>
<gene>
    <name evidence="1" type="ORF">FYC62_03920</name>
</gene>
<reference evidence="1 2" key="1">
    <citation type="submission" date="2019-08" db="EMBL/GenBank/DDBJ databases">
        <title>Pedobacter sp. nov., isolated from Han river, South Korea.</title>
        <authorList>
            <person name="Lee D.-H."/>
            <person name="Kim Y.-S."/>
            <person name="Hwang E.-M."/>
            <person name="Le Tran T.C."/>
            <person name="Cha C.-J."/>
        </authorList>
    </citation>
    <scope>NUCLEOTIDE SEQUENCE [LARGE SCALE GENOMIC DNA]</scope>
    <source>
        <strain evidence="1 2">CJ43</strain>
    </source>
</reference>
<proteinExistence type="predicted"/>
<sequence length="166" mass="19442">MSLRYNITKNPDGSYNFITDGNIEYVAFFTLCQINDKEGNEHTVYSFGFEKAGSYKSDKFKTKYDLKVKETIIFIIKEFFKLNGDGTLIYFCFSDDEFARHRSITFSKWYRESLFETIEHHKKSVKQNDVVFYCGALIARENPLRELLIGAINSYFSDLASYKNDL</sequence>
<dbReference type="EMBL" id="CP043329">
    <property type="protein sequence ID" value="QEK50911.1"/>
    <property type="molecule type" value="Genomic_DNA"/>
</dbReference>